<dbReference type="InterPro" id="IPR036390">
    <property type="entry name" value="WH_DNA-bd_sf"/>
</dbReference>
<dbReference type="SMART" id="SM00347">
    <property type="entry name" value="HTH_MARR"/>
    <property type="match status" value="1"/>
</dbReference>
<comment type="caution">
    <text evidence="5">The sequence shown here is derived from an EMBL/GenBank/DDBJ whole genome shotgun (WGS) entry which is preliminary data.</text>
</comment>
<evidence type="ECO:0000256" key="2">
    <source>
        <dbReference type="ARBA" id="ARBA00023125"/>
    </source>
</evidence>
<evidence type="ECO:0000256" key="1">
    <source>
        <dbReference type="ARBA" id="ARBA00023015"/>
    </source>
</evidence>
<sequence>MDNQFQEMRNFIAMMEQFVSEKSKEFDVEHLGGPQGFVLMHLLRFPDKDLSFKDIEQYLKISKSVTSNLIKRMEKNGFIHIEPSQKDKRIKYIRLTDFGRGKADRLENFLDYVHGVFLNGISKEDAETTRRVIWEMKSNLSREINKGEEDV</sequence>
<evidence type="ECO:0000256" key="3">
    <source>
        <dbReference type="ARBA" id="ARBA00023163"/>
    </source>
</evidence>
<dbReference type="PANTHER" id="PTHR42756">
    <property type="entry name" value="TRANSCRIPTIONAL REGULATOR, MARR"/>
    <property type="match status" value="1"/>
</dbReference>
<dbReference type="Proteomes" id="UP000809081">
    <property type="component" value="Unassembled WGS sequence"/>
</dbReference>
<keyword evidence="2 5" id="KW-0238">DNA-binding</keyword>
<reference evidence="5 6" key="1">
    <citation type="submission" date="2021-01" db="EMBL/GenBank/DDBJ databases">
        <title>Genomic Encyclopedia of Type Strains, Phase IV (KMG-IV): sequencing the most valuable type-strain genomes for metagenomic binning, comparative biology and taxonomic classification.</title>
        <authorList>
            <person name="Goeker M."/>
        </authorList>
    </citation>
    <scope>NUCLEOTIDE SEQUENCE [LARGE SCALE GENOMIC DNA]</scope>
    <source>
        <strain evidence="5 6">DSM 27513</strain>
    </source>
</reference>
<evidence type="ECO:0000259" key="4">
    <source>
        <dbReference type="PROSITE" id="PS50995"/>
    </source>
</evidence>
<dbReference type="RefSeq" id="WP_205017670.1">
    <property type="nucleotide sequence ID" value="NZ_JAFBEI010000037.1"/>
</dbReference>
<accession>A0ABS2PMZ1</accession>
<keyword evidence="6" id="KW-1185">Reference proteome</keyword>
<organism evidence="5 6">
    <name type="scientific">Streptococcus saliviloxodontae</name>
    <dbReference type="NCBI Taxonomy" id="1349416"/>
    <lineage>
        <taxon>Bacteria</taxon>
        <taxon>Bacillati</taxon>
        <taxon>Bacillota</taxon>
        <taxon>Bacilli</taxon>
        <taxon>Lactobacillales</taxon>
        <taxon>Streptococcaceae</taxon>
        <taxon>Streptococcus</taxon>
    </lineage>
</organism>
<dbReference type="InterPro" id="IPR000835">
    <property type="entry name" value="HTH_MarR-typ"/>
</dbReference>
<dbReference type="PROSITE" id="PS01117">
    <property type="entry name" value="HTH_MARR_1"/>
    <property type="match status" value="1"/>
</dbReference>
<keyword evidence="3" id="KW-0804">Transcription</keyword>
<dbReference type="Gene3D" id="1.10.10.10">
    <property type="entry name" value="Winged helix-like DNA-binding domain superfamily/Winged helix DNA-binding domain"/>
    <property type="match status" value="1"/>
</dbReference>
<feature type="domain" description="HTH marR-type" evidence="4">
    <location>
        <begin position="1"/>
        <end position="138"/>
    </location>
</feature>
<dbReference type="CDD" id="cd00090">
    <property type="entry name" value="HTH_ARSR"/>
    <property type="match status" value="1"/>
</dbReference>
<evidence type="ECO:0000313" key="6">
    <source>
        <dbReference type="Proteomes" id="UP000809081"/>
    </source>
</evidence>
<dbReference type="EMBL" id="JAFBEI010000037">
    <property type="protein sequence ID" value="MBM7636804.1"/>
    <property type="molecule type" value="Genomic_DNA"/>
</dbReference>
<dbReference type="PANTHER" id="PTHR42756:SF1">
    <property type="entry name" value="TRANSCRIPTIONAL REPRESSOR OF EMRAB OPERON"/>
    <property type="match status" value="1"/>
</dbReference>
<gene>
    <name evidence="5" type="ORF">JOC31_001629</name>
</gene>
<evidence type="ECO:0000313" key="5">
    <source>
        <dbReference type="EMBL" id="MBM7636804.1"/>
    </source>
</evidence>
<dbReference type="GO" id="GO:0003677">
    <property type="term" value="F:DNA binding"/>
    <property type="evidence" value="ECO:0007669"/>
    <property type="project" value="UniProtKB-KW"/>
</dbReference>
<protein>
    <submittedName>
        <fullName evidence="5">DNA-binding MarR family transcriptional regulator</fullName>
    </submittedName>
</protein>
<dbReference type="InterPro" id="IPR023187">
    <property type="entry name" value="Tscrpt_reg_MarR-type_CS"/>
</dbReference>
<proteinExistence type="predicted"/>
<dbReference type="InterPro" id="IPR011991">
    <property type="entry name" value="ArsR-like_HTH"/>
</dbReference>
<dbReference type="SUPFAM" id="SSF46785">
    <property type="entry name" value="Winged helix' DNA-binding domain"/>
    <property type="match status" value="1"/>
</dbReference>
<dbReference type="PROSITE" id="PS50995">
    <property type="entry name" value="HTH_MARR_2"/>
    <property type="match status" value="1"/>
</dbReference>
<keyword evidence="1" id="KW-0805">Transcription regulation</keyword>
<dbReference type="Pfam" id="PF12802">
    <property type="entry name" value="MarR_2"/>
    <property type="match status" value="1"/>
</dbReference>
<dbReference type="InterPro" id="IPR036388">
    <property type="entry name" value="WH-like_DNA-bd_sf"/>
</dbReference>
<name>A0ABS2PMZ1_9STRE</name>